<proteinExistence type="inferred from homology"/>
<dbReference type="Proteomes" id="UP000794436">
    <property type="component" value="Unassembled WGS sequence"/>
</dbReference>
<dbReference type="AlphaFoldDB" id="A0A8K1FIU4"/>
<dbReference type="Gene3D" id="3.40.640.10">
    <property type="entry name" value="Type I PLP-dependent aspartate aminotransferase-like (Major domain)"/>
    <property type="match status" value="1"/>
</dbReference>
<dbReference type="SUPFAM" id="SSF53383">
    <property type="entry name" value="PLP-dependent transferases"/>
    <property type="match status" value="1"/>
</dbReference>
<dbReference type="EMBL" id="SPLM01000077">
    <property type="protein sequence ID" value="TMW61112.1"/>
    <property type="molecule type" value="Genomic_DNA"/>
</dbReference>
<evidence type="ECO:0000256" key="1">
    <source>
        <dbReference type="ARBA" id="ARBA00001933"/>
    </source>
</evidence>
<evidence type="ECO:0008006" key="6">
    <source>
        <dbReference type="Google" id="ProtNLM"/>
    </source>
</evidence>
<dbReference type="PANTHER" id="PTHR42699:SF1">
    <property type="entry name" value="CYSTATHIONINE GAMMA-SYNTHASE-RELATED"/>
    <property type="match status" value="1"/>
</dbReference>
<name>A0A8K1FIU4_PYTOL</name>
<evidence type="ECO:0000256" key="3">
    <source>
        <dbReference type="RuleBase" id="RU362118"/>
    </source>
</evidence>
<keyword evidence="2 3" id="KW-0663">Pyridoxal phosphate</keyword>
<dbReference type="OrthoDB" id="10047078at2759"/>
<accession>A0A8K1FIU4</accession>
<comment type="similarity">
    <text evidence="3">Belongs to the trans-sulfuration enzymes family.</text>
</comment>
<dbReference type="GO" id="GO:0030170">
    <property type="term" value="F:pyridoxal phosphate binding"/>
    <property type="evidence" value="ECO:0007669"/>
    <property type="project" value="InterPro"/>
</dbReference>
<dbReference type="GO" id="GO:0003962">
    <property type="term" value="F:cystathionine gamma-synthase activity"/>
    <property type="evidence" value="ECO:0007669"/>
    <property type="project" value="TreeGrafter"/>
</dbReference>
<evidence type="ECO:0000313" key="4">
    <source>
        <dbReference type="EMBL" id="TMW61112.1"/>
    </source>
</evidence>
<comment type="caution">
    <text evidence="4">The sequence shown here is derived from an EMBL/GenBank/DDBJ whole genome shotgun (WGS) entry which is preliminary data.</text>
</comment>
<dbReference type="PANTHER" id="PTHR42699">
    <property type="match status" value="1"/>
</dbReference>
<reference evidence="4" key="1">
    <citation type="submission" date="2019-03" db="EMBL/GenBank/DDBJ databases">
        <title>Long read genome sequence of the mycoparasitic Pythium oligandrum ATCC 38472 isolated from sugarbeet rhizosphere.</title>
        <authorList>
            <person name="Gaulin E."/>
        </authorList>
    </citation>
    <scope>NUCLEOTIDE SEQUENCE</scope>
    <source>
        <strain evidence="4">ATCC 38472_TT</strain>
    </source>
</reference>
<dbReference type="Pfam" id="PF01053">
    <property type="entry name" value="Cys_Met_Meta_PP"/>
    <property type="match status" value="1"/>
</dbReference>
<dbReference type="InterPro" id="IPR000277">
    <property type="entry name" value="Cys/Met-Metab_PyrdxlP-dep_enz"/>
</dbReference>
<comment type="cofactor">
    <cofactor evidence="1 3">
        <name>pyridoxal 5'-phosphate</name>
        <dbReference type="ChEBI" id="CHEBI:597326"/>
    </cofactor>
</comment>
<sequence>MTSYQNAAALLQAMPLPLGTSLPPNDPHAVSVSMPLWEHVVGYEEGRPEVMNALACGYPRFFRHPFVQKLQAHLQQTLDAYKEVSKTSTDDWELMVVPTEATAQRLRTFLVTQEDVSEASKANVSVHNVQNGLVWAVVFQKELLTAASRYWQHTGEILTSRHAEAVLKTLQSSDQATTLRLKNTDAHVALRQRIAGLYFDDATAAATASRQNVFVYPTGMGAIFAALRLLTHFDPKGKAILFGFPYLDSLKLLQRSQWCPNGVHFFPVGGDEQLKQVEEILKTEKVLAIFTEFPGNPLISVPDLERLAQLAHAHGTYLVVDDTVGSYNVNVLQHGTTDIVLTSLAKIFSGSCNLIAGSLVLNPQSAAFSKFSHHLLTTQDSFLFEDDAKALVQASHDLEPRLVAVNATANVIVERLSKHPLVKSIYYPSVADAAAIARYSHFVAPSRKSTKSQGYGPLFSVVFHGGNPVARAFYDNLHVAKGPSLGTNFTLACPYTQIAHFYELDHAEACGVDRNLVRISIGLEDTETLWQAVEVALKAATEAQSQN</sequence>
<dbReference type="InterPro" id="IPR015422">
    <property type="entry name" value="PyrdxlP-dep_Trfase_small"/>
</dbReference>
<protein>
    <recommendedName>
        <fullName evidence="6">Cystathionine gamma-synthase</fullName>
    </recommendedName>
</protein>
<gene>
    <name evidence="4" type="ORF">Poli38472_013575</name>
</gene>
<dbReference type="InterPro" id="IPR015424">
    <property type="entry name" value="PyrdxlP-dep_Trfase"/>
</dbReference>
<evidence type="ECO:0000313" key="5">
    <source>
        <dbReference type="Proteomes" id="UP000794436"/>
    </source>
</evidence>
<dbReference type="InterPro" id="IPR015421">
    <property type="entry name" value="PyrdxlP-dep_Trfase_major"/>
</dbReference>
<keyword evidence="5" id="KW-1185">Reference proteome</keyword>
<dbReference type="InterPro" id="IPR051750">
    <property type="entry name" value="Trans-sulfuration_enzymes"/>
</dbReference>
<dbReference type="Gene3D" id="3.90.1150.10">
    <property type="entry name" value="Aspartate Aminotransferase, domain 1"/>
    <property type="match status" value="1"/>
</dbReference>
<organism evidence="4 5">
    <name type="scientific">Pythium oligandrum</name>
    <name type="common">Mycoparasitic fungus</name>
    <dbReference type="NCBI Taxonomy" id="41045"/>
    <lineage>
        <taxon>Eukaryota</taxon>
        <taxon>Sar</taxon>
        <taxon>Stramenopiles</taxon>
        <taxon>Oomycota</taxon>
        <taxon>Peronosporomycetes</taxon>
        <taxon>Pythiales</taxon>
        <taxon>Pythiaceae</taxon>
        <taxon>Pythium</taxon>
    </lineage>
</organism>
<dbReference type="GO" id="GO:0019346">
    <property type="term" value="P:transsulfuration"/>
    <property type="evidence" value="ECO:0007669"/>
    <property type="project" value="InterPro"/>
</dbReference>
<evidence type="ECO:0000256" key="2">
    <source>
        <dbReference type="ARBA" id="ARBA00022898"/>
    </source>
</evidence>